<dbReference type="Pfam" id="PF03773">
    <property type="entry name" value="ArsP_1"/>
    <property type="match status" value="1"/>
</dbReference>
<feature type="transmembrane region" description="Helical" evidence="7">
    <location>
        <begin position="76"/>
        <end position="100"/>
    </location>
</feature>
<evidence type="ECO:0000256" key="2">
    <source>
        <dbReference type="ARBA" id="ARBA00006386"/>
    </source>
</evidence>
<dbReference type="Proteomes" id="UP000197032">
    <property type="component" value="Unassembled WGS sequence"/>
</dbReference>
<dbReference type="GO" id="GO:0005886">
    <property type="term" value="C:plasma membrane"/>
    <property type="evidence" value="ECO:0007669"/>
    <property type="project" value="UniProtKB-SubCell"/>
</dbReference>
<feature type="transmembrane region" description="Helical" evidence="7">
    <location>
        <begin position="112"/>
        <end position="131"/>
    </location>
</feature>
<evidence type="ECO:0008006" key="10">
    <source>
        <dbReference type="Google" id="ProtNLM"/>
    </source>
</evidence>
<dbReference type="InterPro" id="IPR005524">
    <property type="entry name" value="DUF318"/>
</dbReference>
<keyword evidence="9" id="KW-1185">Reference proteome</keyword>
<evidence type="ECO:0000313" key="9">
    <source>
        <dbReference type="Proteomes" id="UP000197032"/>
    </source>
</evidence>
<comment type="similarity">
    <text evidence="2">Belongs to the UPF0718 family.</text>
</comment>
<feature type="transmembrane region" description="Helical" evidence="7">
    <location>
        <begin position="143"/>
        <end position="161"/>
    </location>
</feature>
<keyword evidence="4 7" id="KW-0812">Transmembrane</keyword>
<name>A0A1Z5HQ37_9FIRM</name>
<comment type="subcellular location">
    <subcellularLocation>
        <location evidence="1">Cell membrane</location>
        <topology evidence="1">Multi-pass membrane protein</topology>
    </subcellularLocation>
</comment>
<comment type="caution">
    <text evidence="8">The sequence shown here is derived from an EMBL/GenBank/DDBJ whole genome shotgun (WGS) entry which is preliminary data.</text>
</comment>
<evidence type="ECO:0000256" key="1">
    <source>
        <dbReference type="ARBA" id="ARBA00004651"/>
    </source>
</evidence>
<evidence type="ECO:0000256" key="6">
    <source>
        <dbReference type="ARBA" id="ARBA00023136"/>
    </source>
</evidence>
<proteinExistence type="inferred from homology"/>
<evidence type="ECO:0000313" key="8">
    <source>
        <dbReference type="EMBL" id="GAW91390.1"/>
    </source>
</evidence>
<dbReference type="OrthoDB" id="9798408at2"/>
<dbReference type="AlphaFoldDB" id="A0A1Z5HQ37"/>
<evidence type="ECO:0000256" key="5">
    <source>
        <dbReference type="ARBA" id="ARBA00022989"/>
    </source>
</evidence>
<feature type="transmembrane region" description="Helical" evidence="7">
    <location>
        <begin position="6"/>
        <end position="24"/>
    </location>
</feature>
<accession>A0A1Z5HQ37</accession>
<reference evidence="9" key="1">
    <citation type="journal article" date="2017" name="Appl. Environ. Microbiol.">
        <title>Genomic analysis of Calderihabitans maritimus KKC1, a thermophilic hydrogenogenic carboxydotrophic bacterium isolated from marine sediment.</title>
        <authorList>
            <person name="Omae K."/>
            <person name="Yoneda Y."/>
            <person name="Fukuyama Y."/>
            <person name="Yoshida T."/>
            <person name="Sako Y."/>
        </authorList>
    </citation>
    <scope>NUCLEOTIDE SEQUENCE [LARGE SCALE GENOMIC DNA]</scope>
    <source>
        <strain evidence="9">KKC1</strain>
    </source>
</reference>
<dbReference type="RefSeq" id="WP_088552930.1">
    <property type="nucleotide sequence ID" value="NZ_BDGJ01000016.1"/>
</dbReference>
<evidence type="ECO:0000256" key="4">
    <source>
        <dbReference type="ARBA" id="ARBA00022692"/>
    </source>
</evidence>
<protein>
    <recommendedName>
        <fullName evidence="10">Permease</fullName>
    </recommendedName>
</protein>
<evidence type="ECO:0000256" key="3">
    <source>
        <dbReference type="ARBA" id="ARBA00022475"/>
    </source>
</evidence>
<gene>
    <name evidence="8" type="ORF">KKC1_05520</name>
</gene>
<sequence>MTNFKRYKWILFILLFDLIIALISPENGQKTATNTLINFKQMLSVLPPIFILLGLLDAWVPRETIIKLMGDNSGLTGIVLSIFLGAAAAGPLYGAFPVAVVMIKKGAKLSNVITFLGAWSTLKIPMFLFEISALGRAFAVTRWLINIPGIILIGYLMELLMTEGEKQNLRQTVLQNFQE</sequence>
<dbReference type="EMBL" id="BDGJ01000016">
    <property type="protein sequence ID" value="GAW91390.1"/>
    <property type="molecule type" value="Genomic_DNA"/>
</dbReference>
<keyword evidence="3" id="KW-1003">Cell membrane</keyword>
<evidence type="ECO:0000256" key="7">
    <source>
        <dbReference type="SAM" id="Phobius"/>
    </source>
</evidence>
<keyword evidence="5 7" id="KW-1133">Transmembrane helix</keyword>
<organism evidence="8 9">
    <name type="scientific">Calderihabitans maritimus</name>
    <dbReference type="NCBI Taxonomy" id="1246530"/>
    <lineage>
        <taxon>Bacteria</taxon>
        <taxon>Bacillati</taxon>
        <taxon>Bacillota</taxon>
        <taxon>Clostridia</taxon>
        <taxon>Neomoorellales</taxon>
        <taxon>Calderihabitantaceae</taxon>
        <taxon>Calderihabitans</taxon>
    </lineage>
</organism>
<keyword evidence="6 7" id="KW-0472">Membrane</keyword>